<keyword evidence="1" id="KW-1133">Transmembrane helix</keyword>
<protein>
    <submittedName>
        <fullName evidence="2">Competence protein ComGD</fullName>
    </submittedName>
</protein>
<gene>
    <name evidence="2" type="ORF">AHA02nite_23280</name>
</gene>
<dbReference type="InterPro" id="IPR016785">
    <property type="entry name" value="ComGD"/>
</dbReference>
<keyword evidence="1" id="KW-0472">Membrane</keyword>
<keyword evidence="3" id="KW-1185">Reference proteome</keyword>
<dbReference type="GO" id="GO:0030420">
    <property type="term" value="P:establishment of competence for transformation"/>
    <property type="evidence" value="ECO:0007669"/>
    <property type="project" value="InterPro"/>
</dbReference>
<accession>A0A511WB58</accession>
<evidence type="ECO:0000256" key="1">
    <source>
        <dbReference type="SAM" id="Phobius"/>
    </source>
</evidence>
<proteinExistence type="predicted"/>
<keyword evidence="1" id="KW-0812">Transmembrane</keyword>
<name>A0A511WB58_9BACI</name>
<dbReference type="RefSeq" id="WP_218025421.1">
    <property type="nucleotide sequence ID" value="NZ_BJYA01000015.1"/>
</dbReference>
<evidence type="ECO:0000313" key="2">
    <source>
        <dbReference type="EMBL" id="GEN46552.1"/>
    </source>
</evidence>
<feature type="transmembrane region" description="Helical" evidence="1">
    <location>
        <begin position="12"/>
        <end position="32"/>
    </location>
</feature>
<dbReference type="AlphaFoldDB" id="A0A511WB58"/>
<sequence length="146" mass="17339">MRTKINNTNGFTLVEQLIVLSVILTVLFFSWYNFHSVNVNRTTQHVLNTFEQDIFYIQQHSLLYQRRLTLLFTSSNSYIIYRSSLEAPLVEREFDDHVHFNFDTRRISFNPRGTINEPKTIHLSINGQTYEIIFSFGKGRYYVTET</sequence>
<dbReference type="EMBL" id="BJYA01000015">
    <property type="protein sequence ID" value="GEN46552.1"/>
    <property type="molecule type" value="Genomic_DNA"/>
</dbReference>
<reference evidence="2 3" key="1">
    <citation type="submission" date="2019-07" db="EMBL/GenBank/DDBJ databases">
        <title>Whole genome shotgun sequence of Alkalibacillus haloalkaliphilus NBRC 103110.</title>
        <authorList>
            <person name="Hosoyama A."/>
            <person name="Uohara A."/>
            <person name="Ohji S."/>
            <person name="Ichikawa N."/>
        </authorList>
    </citation>
    <scope>NUCLEOTIDE SEQUENCE [LARGE SCALE GENOMIC DNA]</scope>
    <source>
        <strain evidence="2 3">NBRC 103110</strain>
    </source>
</reference>
<dbReference type="PIRSF" id="PIRSF021292">
    <property type="entry name" value="Competence_ComGD"/>
    <property type="match status" value="1"/>
</dbReference>
<comment type="caution">
    <text evidence="2">The sequence shown here is derived from an EMBL/GenBank/DDBJ whole genome shotgun (WGS) entry which is preliminary data.</text>
</comment>
<dbReference type="Proteomes" id="UP000321440">
    <property type="component" value="Unassembled WGS sequence"/>
</dbReference>
<organism evidence="2 3">
    <name type="scientific">Alkalibacillus haloalkaliphilus</name>
    <dbReference type="NCBI Taxonomy" id="94136"/>
    <lineage>
        <taxon>Bacteria</taxon>
        <taxon>Bacillati</taxon>
        <taxon>Bacillota</taxon>
        <taxon>Bacilli</taxon>
        <taxon>Bacillales</taxon>
        <taxon>Bacillaceae</taxon>
        <taxon>Alkalibacillus</taxon>
    </lineage>
</organism>
<evidence type="ECO:0000313" key="3">
    <source>
        <dbReference type="Proteomes" id="UP000321440"/>
    </source>
</evidence>
<dbReference type="NCBIfam" id="NF040982">
    <property type="entry name" value="ComGD"/>
    <property type="match status" value="1"/>
</dbReference>